<sequence length="82" mass="9437">MKQMKNNQNFIIFSLFVFLLLSNSSSARARLLQQNKASLTGADDLVNLMGAEECDENDEECLQRRMIAEAHLDYIYTQNHKP</sequence>
<evidence type="ECO:0000256" key="4">
    <source>
        <dbReference type="ARBA" id="ARBA00022525"/>
    </source>
</evidence>
<comment type="subcellular location">
    <subcellularLocation>
        <location evidence="1 9">Secreted</location>
    </subcellularLocation>
</comment>
<proteinExistence type="inferred from homology"/>
<dbReference type="GO" id="GO:0005576">
    <property type="term" value="C:extracellular region"/>
    <property type="evidence" value="ECO:0007669"/>
    <property type="project" value="UniProtKB-SubCell"/>
</dbReference>
<dbReference type="GO" id="GO:0030154">
    <property type="term" value="P:cell differentiation"/>
    <property type="evidence" value="ECO:0007669"/>
    <property type="project" value="UniProtKB-UniRule"/>
</dbReference>
<protein>
    <recommendedName>
        <fullName evidence="9">Phytosulfokine</fullName>
    </recommendedName>
    <component>
        <recommendedName>
            <fullName evidence="9">Phytosulfokine-alpha</fullName>
            <shortName evidence="9">PSK-alpha</shortName>
            <shortName evidence="9">Phytosulfokine-a</shortName>
        </recommendedName>
    </component>
    <component>
        <recommendedName>
            <fullName evidence="9">Phytosulfokine-beta</fullName>
            <shortName evidence="9">PSK-beta</shortName>
            <shortName evidence="9">Phytosulfokine-b</shortName>
        </recommendedName>
    </component>
</protein>
<comment type="function">
    <text evidence="9">Promotes plant cell differentiation, organogenesis and somatic embryogenesis as well as cell proliferation.</text>
</comment>
<comment type="caution">
    <text evidence="10">The sequence shown here is derived from an EMBL/GenBank/DDBJ whole genome shotgun (WGS) entry which is preliminary data.</text>
</comment>
<dbReference type="PANTHER" id="PTHR33285:SF33">
    <property type="entry name" value="PHYTOSULFOKINE"/>
    <property type="match status" value="1"/>
</dbReference>
<evidence type="ECO:0000256" key="3">
    <source>
        <dbReference type="ARBA" id="ARBA00022473"/>
    </source>
</evidence>
<evidence type="ECO:0000313" key="10">
    <source>
        <dbReference type="EMBL" id="RXH76229.1"/>
    </source>
</evidence>
<keyword evidence="7 9" id="KW-0221">Differentiation</keyword>
<keyword evidence="8 9" id="KW-0339">Growth factor</keyword>
<feature type="chain" id="PRO_5031588128" description="Phytosulfokine" evidence="9">
    <location>
        <begin position="30"/>
        <end position="82"/>
    </location>
</feature>
<dbReference type="InterPro" id="IPR009438">
    <property type="entry name" value="Phytosulfokine"/>
</dbReference>
<evidence type="ECO:0000256" key="7">
    <source>
        <dbReference type="ARBA" id="ARBA00022782"/>
    </source>
</evidence>
<evidence type="ECO:0000256" key="8">
    <source>
        <dbReference type="ARBA" id="ARBA00023030"/>
    </source>
</evidence>
<comment type="PTM">
    <text evidence="9">Sulfation is important for activity and for the binding to a putative membrane receptor.</text>
</comment>
<dbReference type="EMBL" id="RDQH01000340">
    <property type="protein sequence ID" value="RXH76229.1"/>
    <property type="molecule type" value="Genomic_DNA"/>
</dbReference>
<feature type="signal peptide" evidence="9">
    <location>
        <begin position="1"/>
        <end position="29"/>
    </location>
</feature>
<organism evidence="10 11">
    <name type="scientific">Malus domestica</name>
    <name type="common">Apple</name>
    <name type="synonym">Pyrus malus</name>
    <dbReference type="NCBI Taxonomy" id="3750"/>
    <lineage>
        <taxon>Eukaryota</taxon>
        <taxon>Viridiplantae</taxon>
        <taxon>Streptophyta</taxon>
        <taxon>Embryophyta</taxon>
        <taxon>Tracheophyta</taxon>
        <taxon>Spermatophyta</taxon>
        <taxon>Magnoliopsida</taxon>
        <taxon>eudicotyledons</taxon>
        <taxon>Gunneridae</taxon>
        <taxon>Pentapetalae</taxon>
        <taxon>rosids</taxon>
        <taxon>fabids</taxon>
        <taxon>Rosales</taxon>
        <taxon>Rosaceae</taxon>
        <taxon>Amygdaloideae</taxon>
        <taxon>Maleae</taxon>
        <taxon>Malus</taxon>
    </lineage>
</organism>
<gene>
    <name evidence="10" type="ORF">DVH24_019117</name>
</gene>
<evidence type="ECO:0000256" key="2">
    <source>
        <dbReference type="ARBA" id="ARBA00010781"/>
    </source>
</evidence>
<evidence type="ECO:0000256" key="9">
    <source>
        <dbReference type="RuleBase" id="RU368031"/>
    </source>
</evidence>
<keyword evidence="5 9" id="KW-0765">Sulfation</keyword>
<dbReference type="Gramene" id="mRNA:MD14G0014900">
    <property type="protein sequence ID" value="mRNA:MD14G0014900"/>
    <property type="gene ID" value="MD14G0014900"/>
</dbReference>
<dbReference type="Pfam" id="PF06404">
    <property type="entry name" value="PSK"/>
    <property type="match status" value="1"/>
</dbReference>
<evidence type="ECO:0000256" key="1">
    <source>
        <dbReference type="ARBA" id="ARBA00004613"/>
    </source>
</evidence>
<name>A0A498HZZ7_MALDO</name>
<evidence type="ECO:0000256" key="5">
    <source>
        <dbReference type="ARBA" id="ARBA00022641"/>
    </source>
</evidence>
<keyword evidence="6 9" id="KW-0732">Signal</keyword>
<dbReference type="AlphaFoldDB" id="A0A498HZZ7"/>
<dbReference type="PANTHER" id="PTHR33285">
    <property type="entry name" value="PHYTOSULFOKINES 3"/>
    <property type="match status" value="1"/>
</dbReference>
<comment type="similarity">
    <text evidence="2 9">Belongs to the phytosulfokine family.</text>
</comment>
<accession>A0A498HZZ7</accession>
<keyword evidence="11" id="KW-1185">Reference proteome</keyword>
<keyword evidence="3 9" id="KW-0217">Developmental protein</keyword>
<keyword evidence="4 9" id="KW-0964">Secreted</keyword>
<dbReference type="GO" id="GO:0008283">
    <property type="term" value="P:cell population proliferation"/>
    <property type="evidence" value="ECO:0007669"/>
    <property type="project" value="UniProtKB-UniRule"/>
</dbReference>
<dbReference type="Proteomes" id="UP000290289">
    <property type="component" value="Chromosome 14"/>
</dbReference>
<evidence type="ECO:0000256" key="6">
    <source>
        <dbReference type="ARBA" id="ARBA00022729"/>
    </source>
</evidence>
<dbReference type="GO" id="GO:0008083">
    <property type="term" value="F:growth factor activity"/>
    <property type="evidence" value="ECO:0007669"/>
    <property type="project" value="UniProtKB-UniRule"/>
</dbReference>
<evidence type="ECO:0000313" key="11">
    <source>
        <dbReference type="Proteomes" id="UP000290289"/>
    </source>
</evidence>
<comment type="PTM">
    <text evidence="9">PSK-alpha is produced by endopeptidase digestion. PSK-beta is produced from PSK-alpha by exopeptidase digestion.</text>
</comment>
<reference evidence="10 11" key="1">
    <citation type="submission" date="2018-10" db="EMBL/GenBank/DDBJ databases">
        <title>A high-quality apple genome assembly.</title>
        <authorList>
            <person name="Hu J."/>
        </authorList>
    </citation>
    <scope>NUCLEOTIDE SEQUENCE [LARGE SCALE GENOMIC DNA]</scope>
    <source>
        <strain evidence="11">cv. HFTH1</strain>
        <tissue evidence="10">Young leaf</tissue>
    </source>
</reference>